<evidence type="ECO:0000313" key="1">
    <source>
        <dbReference type="EMBL" id="PWK79726.1"/>
    </source>
</evidence>
<name>A0A316HGS9_9SPHI</name>
<organism evidence="1 2">
    <name type="scientific">Mucilaginibacter oryzae</name>
    <dbReference type="NCBI Taxonomy" id="468058"/>
    <lineage>
        <taxon>Bacteria</taxon>
        <taxon>Pseudomonadati</taxon>
        <taxon>Bacteroidota</taxon>
        <taxon>Sphingobacteriia</taxon>
        <taxon>Sphingobacteriales</taxon>
        <taxon>Sphingobacteriaceae</taxon>
        <taxon>Mucilaginibacter</taxon>
    </lineage>
</organism>
<dbReference type="RefSeq" id="WP_109605577.1">
    <property type="nucleotide sequence ID" value="NZ_QGHA01000001.1"/>
</dbReference>
<protein>
    <submittedName>
        <fullName evidence="1">Uncharacterized protein</fullName>
    </submittedName>
</protein>
<dbReference type="Proteomes" id="UP000245678">
    <property type="component" value="Unassembled WGS sequence"/>
</dbReference>
<keyword evidence="2" id="KW-1185">Reference proteome</keyword>
<proteinExistence type="predicted"/>
<sequence>MKAADKHYKCVNSKTGYAIYYHSLSGALSDEEIRTELEKIRARVAIQNGIYLETLYWEEMNQTERRTQ</sequence>
<comment type="caution">
    <text evidence="1">The sequence shown here is derived from an EMBL/GenBank/DDBJ whole genome shotgun (WGS) entry which is preliminary data.</text>
</comment>
<gene>
    <name evidence="1" type="ORF">LX99_00186</name>
</gene>
<evidence type="ECO:0000313" key="2">
    <source>
        <dbReference type="Proteomes" id="UP000245678"/>
    </source>
</evidence>
<reference evidence="1 2" key="1">
    <citation type="submission" date="2018-05" db="EMBL/GenBank/DDBJ databases">
        <title>Genomic Encyclopedia of Archaeal and Bacterial Type Strains, Phase II (KMG-II): from individual species to whole genera.</title>
        <authorList>
            <person name="Goeker M."/>
        </authorList>
    </citation>
    <scope>NUCLEOTIDE SEQUENCE [LARGE SCALE GENOMIC DNA]</scope>
    <source>
        <strain evidence="1 2">DSM 19975</strain>
    </source>
</reference>
<accession>A0A316HGS9</accession>
<dbReference type="AlphaFoldDB" id="A0A316HGS9"/>
<dbReference type="EMBL" id="QGHA01000001">
    <property type="protein sequence ID" value="PWK79726.1"/>
    <property type="molecule type" value="Genomic_DNA"/>
</dbReference>